<keyword evidence="2" id="KW-1185">Reference proteome</keyword>
<sequence length="71" mass="7876">MFGFITDHILATGCSHSVQLQLHNPATIKSIRLCIVHLDGIPKWICSGQLRLTSTRMLDCLNLCSAHNMLS</sequence>
<evidence type="ECO:0000313" key="1">
    <source>
        <dbReference type="EMBL" id="KAK5970666.1"/>
    </source>
</evidence>
<reference evidence="1 2" key="1">
    <citation type="submission" date="2019-10" db="EMBL/GenBank/DDBJ databases">
        <title>Assembly and Annotation for the nematode Trichostrongylus colubriformis.</title>
        <authorList>
            <person name="Martin J."/>
        </authorList>
    </citation>
    <scope>NUCLEOTIDE SEQUENCE [LARGE SCALE GENOMIC DNA]</scope>
    <source>
        <strain evidence="1">G859</strain>
        <tissue evidence="1">Whole worm</tissue>
    </source>
</reference>
<name>A0AAN8IEU2_TRICO</name>
<protein>
    <submittedName>
        <fullName evidence="1">Uncharacterized protein</fullName>
    </submittedName>
</protein>
<evidence type="ECO:0000313" key="2">
    <source>
        <dbReference type="Proteomes" id="UP001331761"/>
    </source>
</evidence>
<organism evidence="1 2">
    <name type="scientific">Trichostrongylus colubriformis</name>
    <name type="common">Black scour worm</name>
    <dbReference type="NCBI Taxonomy" id="6319"/>
    <lineage>
        <taxon>Eukaryota</taxon>
        <taxon>Metazoa</taxon>
        <taxon>Ecdysozoa</taxon>
        <taxon>Nematoda</taxon>
        <taxon>Chromadorea</taxon>
        <taxon>Rhabditida</taxon>
        <taxon>Rhabditina</taxon>
        <taxon>Rhabditomorpha</taxon>
        <taxon>Strongyloidea</taxon>
        <taxon>Trichostrongylidae</taxon>
        <taxon>Trichostrongylus</taxon>
    </lineage>
</organism>
<comment type="caution">
    <text evidence="1">The sequence shown here is derived from an EMBL/GenBank/DDBJ whole genome shotgun (WGS) entry which is preliminary data.</text>
</comment>
<gene>
    <name evidence="1" type="ORF">GCK32_017132</name>
</gene>
<dbReference type="EMBL" id="WIXE01018758">
    <property type="protein sequence ID" value="KAK5970666.1"/>
    <property type="molecule type" value="Genomic_DNA"/>
</dbReference>
<dbReference type="AlphaFoldDB" id="A0AAN8IEU2"/>
<accession>A0AAN8IEU2</accession>
<dbReference type="Proteomes" id="UP001331761">
    <property type="component" value="Unassembled WGS sequence"/>
</dbReference>
<proteinExistence type="predicted"/>